<dbReference type="PANTHER" id="PTHR11716:SF100">
    <property type="entry name" value="PHOSPHOLIPASE A2"/>
    <property type="match status" value="1"/>
</dbReference>
<keyword evidence="3 6" id="KW-1015">Disulfide bond</keyword>
<evidence type="ECO:0000313" key="11">
    <source>
        <dbReference type="Proteomes" id="UP000762676"/>
    </source>
</evidence>
<dbReference type="GO" id="GO:0050482">
    <property type="term" value="P:arachidonate secretion"/>
    <property type="evidence" value="ECO:0007669"/>
    <property type="project" value="InterPro"/>
</dbReference>
<feature type="binding site" evidence="5">
    <location>
        <position position="72"/>
    </location>
    <ligand>
        <name>Ca(2+)</name>
        <dbReference type="ChEBI" id="CHEBI:29108"/>
    </ligand>
</feature>
<comment type="similarity">
    <text evidence="7">Belongs to the phospholipase A2 family.</text>
</comment>
<comment type="subcellular location">
    <subcellularLocation>
        <location evidence="1">Secreted</location>
    </subcellularLocation>
</comment>
<dbReference type="GO" id="GO:0006644">
    <property type="term" value="P:phospholipid metabolic process"/>
    <property type="evidence" value="ECO:0007669"/>
    <property type="project" value="InterPro"/>
</dbReference>
<dbReference type="InterPro" id="IPR001211">
    <property type="entry name" value="PLA2"/>
</dbReference>
<feature type="chain" id="PRO_5043977398" description="Phosphatidylcholine 2-acylhydrolase" evidence="8">
    <location>
        <begin position="23"/>
        <end position="125"/>
    </location>
</feature>
<comment type="cofactor">
    <cofactor evidence="5">
        <name>Ca(2+)</name>
        <dbReference type="ChEBI" id="CHEBI:29108"/>
    </cofactor>
    <text evidence="5">Binds 1 Ca(2+) ion per subunit.</text>
</comment>
<evidence type="ECO:0000256" key="7">
    <source>
        <dbReference type="RuleBase" id="RU003654"/>
    </source>
</evidence>
<keyword evidence="5" id="KW-0106">Calcium</keyword>
<dbReference type="GO" id="GO:0047498">
    <property type="term" value="F:calcium-dependent phospholipase A2 activity"/>
    <property type="evidence" value="ECO:0007669"/>
    <property type="project" value="TreeGrafter"/>
</dbReference>
<evidence type="ECO:0000313" key="10">
    <source>
        <dbReference type="EMBL" id="GFR83364.1"/>
    </source>
</evidence>
<dbReference type="GO" id="GO:0005509">
    <property type="term" value="F:calcium ion binding"/>
    <property type="evidence" value="ECO:0007669"/>
    <property type="project" value="InterPro"/>
</dbReference>
<evidence type="ECO:0000259" key="9">
    <source>
        <dbReference type="SMART" id="SM00085"/>
    </source>
</evidence>
<dbReference type="Gene3D" id="1.20.90.10">
    <property type="entry name" value="Phospholipase A2 domain"/>
    <property type="match status" value="1"/>
</dbReference>
<dbReference type="InterPro" id="IPR016090">
    <property type="entry name" value="PLA2-like_dom"/>
</dbReference>
<name>A0AAV4GDJ3_9GAST</name>
<dbReference type="EMBL" id="BMAT01001328">
    <property type="protein sequence ID" value="GFR83364.1"/>
    <property type="molecule type" value="Genomic_DNA"/>
</dbReference>
<evidence type="ECO:0000256" key="5">
    <source>
        <dbReference type="PIRSR" id="PIRSR601211-2"/>
    </source>
</evidence>
<dbReference type="Proteomes" id="UP000762676">
    <property type="component" value="Unassembled WGS sequence"/>
</dbReference>
<sequence>MIQLKSSIVVSSLRLCILMGLATHIDVSSGAISRHPHSIHKRNLFQLCELVSRHTNRGCLEYNYYGCFCGWGNAASHHVDATDACCRMHDDCYGRVSCWFYPQLVTYSFLCSGDTCSCTGMIGKS</sequence>
<feature type="signal peptide" evidence="8">
    <location>
        <begin position="1"/>
        <end position="22"/>
    </location>
</feature>
<feature type="disulfide bond" evidence="6">
    <location>
        <begin position="69"/>
        <end position="86"/>
    </location>
</feature>
<accession>A0AAV4GDJ3</accession>
<dbReference type="InterPro" id="IPR036444">
    <property type="entry name" value="PLipase_A2_dom_sf"/>
</dbReference>
<feature type="binding site" evidence="5">
    <location>
        <position position="90"/>
    </location>
    <ligand>
        <name>Ca(2+)</name>
        <dbReference type="ChEBI" id="CHEBI:29108"/>
    </ligand>
</feature>
<evidence type="ECO:0000256" key="1">
    <source>
        <dbReference type="ARBA" id="ARBA00004613"/>
    </source>
</evidence>
<dbReference type="SUPFAM" id="SSF48619">
    <property type="entry name" value="Phospholipase A2, PLA2"/>
    <property type="match status" value="1"/>
</dbReference>
<comment type="caution">
    <text evidence="10">The sequence shown here is derived from an EMBL/GenBank/DDBJ whole genome shotgun (WGS) entry which is preliminary data.</text>
</comment>
<keyword evidence="11" id="KW-1185">Reference proteome</keyword>
<dbReference type="PROSITE" id="PS00118">
    <property type="entry name" value="PA2_HIS"/>
    <property type="match status" value="1"/>
</dbReference>
<evidence type="ECO:0000256" key="6">
    <source>
        <dbReference type="PIRSR" id="PIRSR601211-3"/>
    </source>
</evidence>
<evidence type="ECO:0000256" key="4">
    <source>
        <dbReference type="ARBA" id="ARBA00029903"/>
    </source>
</evidence>
<reference evidence="10 11" key="1">
    <citation type="journal article" date="2021" name="Elife">
        <title>Chloroplast acquisition without the gene transfer in kleptoplastic sea slugs, Plakobranchus ocellatus.</title>
        <authorList>
            <person name="Maeda T."/>
            <person name="Takahashi S."/>
            <person name="Yoshida T."/>
            <person name="Shimamura S."/>
            <person name="Takaki Y."/>
            <person name="Nagai Y."/>
            <person name="Toyoda A."/>
            <person name="Suzuki Y."/>
            <person name="Arimoto A."/>
            <person name="Ishii H."/>
            <person name="Satoh N."/>
            <person name="Nishiyama T."/>
            <person name="Hasebe M."/>
            <person name="Maruyama T."/>
            <person name="Minagawa J."/>
            <person name="Obokata J."/>
            <person name="Shigenobu S."/>
        </authorList>
    </citation>
    <scope>NUCLEOTIDE SEQUENCE [LARGE SCALE GENOMIC DNA]</scope>
</reference>
<dbReference type="Pfam" id="PF00068">
    <property type="entry name" value="Phospholip_A2_1"/>
    <property type="match status" value="1"/>
</dbReference>
<dbReference type="AlphaFoldDB" id="A0AAV4GDJ3"/>
<keyword evidence="5" id="KW-0479">Metal-binding</keyword>
<evidence type="ECO:0000256" key="2">
    <source>
        <dbReference type="ARBA" id="ARBA00022525"/>
    </source>
</evidence>
<keyword evidence="8" id="KW-0732">Signal</keyword>
<organism evidence="10 11">
    <name type="scientific">Elysia marginata</name>
    <dbReference type="NCBI Taxonomy" id="1093978"/>
    <lineage>
        <taxon>Eukaryota</taxon>
        <taxon>Metazoa</taxon>
        <taxon>Spiralia</taxon>
        <taxon>Lophotrochozoa</taxon>
        <taxon>Mollusca</taxon>
        <taxon>Gastropoda</taxon>
        <taxon>Heterobranchia</taxon>
        <taxon>Euthyneura</taxon>
        <taxon>Panpulmonata</taxon>
        <taxon>Sacoglossa</taxon>
        <taxon>Placobranchoidea</taxon>
        <taxon>Plakobranchidae</taxon>
        <taxon>Elysia</taxon>
    </lineage>
</organism>
<gene>
    <name evidence="10" type="ORF">ElyMa_000648200</name>
</gene>
<keyword evidence="2" id="KW-0964">Secreted</keyword>
<dbReference type="GO" id="GO:0016042">
    <property type="term" value="P:lipid catabolic process"/>
    <property type="evidence" value="ECO:0007669"/>
    <property type="project" value="InterPro"/>
</dbReference>
<feature type="domain" description="Phospholipase A2-like central" evidence="9">
    <location>
        <begin position="43"/>
        <end position="125"/>
    </location>
</feature>
<proteinExistence type="inferred from homology"/>
<dbReference type="InterPro" id="IPR033113">
    <property type="entry name" value="PLA2_histidine"/>
</dbReference>
<protein>
    <recommendedName>
        <fullName evidence="4">Phosphatidylcholine 2-acylhydrolase</fullName>
    </recommendedName>
</protein>
<dbReference type="GO" id="GO:0005543">
    <property type="term" value="F:phospholipid binding"/>
    <property type="evidence" value="ECO:0007669"/>
    <property type="project" value="TreeGrafter"/>
</dbReference>
<evidence type="ECO:0000256" key="3">
    <source>
        <dbReference type="ARBA" id="ARBA00023157"/>
    </source>
</evidence>
<feature type="binding site" evidence="5">
    <location>
        <position position="68"/>
    </location>
    <ligand>
        <name>Ca(2+)</name>
        <dbReference type="ChEBI" id="CHEBI:29108"/>
    </ligand>
</feature>
<dbReference type="SMART" id="SM00085">
    <property type="entry name" value="PA2c"/>
    <property type="match status" value="1"/>
</dbReference>
<feature type="binding site" evidence="5">
    <location>
        <position position="70"/>
    </location>
    <ligand>
        <name>Ca(2+)</name>
        <dbReference type="ChEBI" id="CHEBI:29108"/>
    </ligand>
</feature>
<dbReference type="GO" id="GO:0005576">
    <property type="term" value="C:extracellular region"/>
    <property type="evidence" value="ECO:0007669"/>
    <property type="project" value="UniProtKB-SubCell"/>
</dbReference>
<evidence type="ECO:0000256" key="8">
    <source>
        <dbReference type="SAM" id="SignalP"/>
    </source>
</evidence>
<dbReference type="PANTHER" id="PTHR11716">
    <property type="entry name" value="PHOSPHOLIPASE A2 FAMILY MEMBER"/>
    <property type="match status" value="1"/>
</dbReference>